<keyword evidence="2" id="KW-0238">DNA-binding</keyword>
<reference evidence="6 7" key="1">
    <citation type="submission" date="2012-01" db="EMBL/GenBank/DDBJ databases">
        <title>Complete sequence of chromosome of Clostridium pasteurianum BC1.</title>
        <authorList>
            <consortium name="US DOE Joint Genome Institute"/>
            <person name="Lucas S."/>
            <person name="Han J."/>
            <person name="Lapidus A."/>
            <person name="Cheng J.-F."/>
            <person name="Goodwin L."/>
            <person name="Pitluck S."/>
            <person name="Peters L."/>
            <person name="Mikhailova N."/>
            <person name="Teshima H."/>
            <person name="Detter J.C."/>
            <person name="Han C."/>
            <person name="Tapia R."/>
            <person name="Land M."/>
            <person name="Hauser L."/>
            <person name="Kyrpides N."/>
            <person name="Ivanova N."/>
            <person name="Pagani I."/>
            <person name="Dunn J."/>
            <person name="Taghavi S."/>
            <person name="Francis A."/>
            <person name="van der Lelie D."/>
            <person name="Woyke T."/>
        </authorList>
    </citation>
    <scope>NUCLEOTIDE SEQUENCE [LARGE SCALE GENOMIC DNA]</scope>
    <source>
        <strain evidence="6 7">BC1</strain>
    </source>
</reference>
<dbReference type="CDD" id="cd05013">
    <property type="entry name" value="SIS_RpiR"/>
    <property type="match status" value="1"/>
</dbReference>
<dbReference type="InterPro" id="IPR046348">
    <property type="entry name" value="SIS_dom_sf"/>
</dbReference>
<dbReference type="PANTHER" id="PTHR30514:SF1">
    <property type="entry name" value="HTH-TYPE TRANSCRIPTIONAL REGULATOR HEXR-RELATED"/>
    <property type="match status" value="1"/>
</dbReference>
<feature type="domain" description="HTH rpiR-type" evidence="4">
    <location>
        <begin position="1"/>
        <end position="77"/>
    </location>
</feature>
<dbReference type="Gene3D" id="3.40.50.10490">
    <property type="entry name" value="Glucose-6-phosphate isomerase like protein, domain 1"/>
    <property type="match status" value="1"/>
</dbReference>
<evidence type="ECO:0000256" key="2">
    <source>
        <dbReference type="ARBA" id="ARBA00023125"/>
    </source>
</evidence>
<dbReference type="GO" id="GO:0003677">
    <property type="term" value="F:DNA binding"/>
    <property type="evidence" value="ECO:0007669"/>
    <property type="project" value="UniProtKB-KW"/>
</dbReference>
<dbReference type="GO" id="GO:0097367">
    <property type="term" value="F:carbohydrate derivative binding"/>
    <property type="evidence" value="ECO:0007669"/>
    <property type="project" value="InterPro"/>
</dbReference>
<feature type="domain" description="SIS" evidence="5">
    <location>
        <begin position="107"/>
        <end position="249"/>
    </location>
</feature>
<keyword evidence="7" id="KW-1185">Reference proteome</keyword>
<name>R4K1J5_CLOPA</name>
<dbReference type="SUPFAM" id="SSF53697">
    <property type="entry name" value="SIS domain"/>
    <property type="match status" value="1"/>
</dbReference>
<dbReference type="STRING" id="86416.Clopa_2085"/>
<keyword evidence="3" id="KW-0804">Transcription</keyword>
<evidence type="ECO:0000256" key="1">
    <source>
        <dbReference type="ARBA" id="ARBA00023015"/>
    </source>
</evidence>
<dbReference type="Proteomes" id="UP000013523">
    <property type="component" value="Chromosome"/>
</dbReference>
<dbReference type="EMBL" id="CP003261">
    <property type="protein sequence ID" value="AGK96967.1"/>
    <property type="molecule type" value="Genomic_DNA"/>
</dbReference>
<dbReference type="RefSeq" id="WP_015615275.1">
    <property type="nucleotide sequence ID" value="NC_021182.1"/>
</dbReference>
<dbReference type="InterPro" id="IPR035472">
    <property type="entry name" value="RpiR-like_SIS"/>
</dbReference>
<dbReference type="PROSITE" id="PS51071">
    <property type="entry name" value="HTH_RPIR"/>
    <property type="match status" value="1"/>
</dbReference>
<organism evidence="6 7">
    <name type="scientific">Clostridium pasteurianum BC1</name>
    <dbReference type="NCBI Taxonomy" id="86416"/>
    <lineage>
        <taxon>Bacteria</taxon>
        <taxon>Bacillati</taxon>
        <taxon>Bacillota</taxon>
        <taxon>Clostridia</taxon>
        <taxon>Eubacteriales</taxon>
        <taxon>Clostridiaceae</taxon>
        <taxon>Clostridium</taxon>
    </lineage>
</organism>
<accession>R4K1J5</accession>
<protein>
    <submittedName>
        <fullName evidence="6">Transcriptional regulator</fullName>
    </submittedName>
</protein>
<proteinExistence type="predicted"/>
<dbReference type="OrthoDB" id="1648815at2"/>
<dbReference type="AlphaFoldDB" id="R4K1J5"/>
<dbReference type="SUPFAM" id="SSF46689">
    <property type="entry name" value="Homeodomain-like"/>
    <property type="match status" value="1"/>
</dbReference>
<dbReference type="Pfam" id="PF01418">
    <property type="entry name" value="HTH_6"/>
    <property type="match status" value="1"/>
</dbReference>
<dbReference type="InterPro" id="IPR000281">
    <property type="entry name" value="HTH_RpiR"/>
</dbReference>
<dbReference type="InterPro" id="IPR009057">
    <property type="entry name" value="Homeodomain-like_sf"/>
</dbReference>
<evidence type="ECO:0000256" key="3">
    <source>
        <dbReference type="ARBA" id="ARBA00023163"/>
    </source>
</evidence>
<dbReference type="GO" id="GO:1901135">
    <property type="term" value="P:carbohydrate derivative metabolic process"/>
    <property type="evidence" value="ECO:0007669"/>
    <property type="project" value="InterPro"/>
</dbReference>
<dbReference type="Gene3D" id="1.10.10.10">
    <property type="entry name" value="Winged helix-like DNA-binding domain superfamily/Winged helix DNA-binding domain"/>
    <property type="match status" value="1"/>
</dbReference>
<dbReference type="HOGENOM" id="CLU_055769_4_3_9"/>
<dbReference type="InterPro" id="IPR036388">
    <property type="entry name" value="WH-like_DNA-bd_sf"/>
</dbReference>
<keyword evidence="1" id="KW-0805">Transcription regulation</keyword>
<sequence length="254" mass="29673">MYLEELVNNNYDKLNQNDLYIWNYIHNHKRECCKMSIGELATKCNISRAAITRFTQKLSLEGFSEFKLRLKLEYEERDNSKDSTVDDIYENYYKIVEDMRKKDILEICSLIYHAKQIFVYGTGTVQDTVANELKRYFLSVNKFFITLHGEGEIDTVSDMATEEDLIVIISLSGETKPAVEFGKKIKAKNIPSISITKLSDNQVARLCNQSLYITTKCMKIKEETVFESTIQYFILVEMLYIKYITYLKQLGKIQ</sequence>
<dbReference type="GO" id="GO:0003700">
    <property type="term" value="F:DNA-binding transcription factor activity"/>
    <property type="evidence" value="ECO:0007669"/>
    <property type="project" value="InterPro"/>
</dbReference>
<evidence type="ECO:0000259" key="4">
    <source>
        <dbReference type="PROSITE" id="PS51071"/>
    </source>
</evidence>
<dbReference type="InterPro" id="IPR001347">
    <property type="entry name" value="SIS_dom"/>
</dbReference>
<dbReference type="InterPro" id="IPR047640">
    <property type="entry name" value="RpiR-like"/>
</dbReference>
<evidence type="ECO:0000259" key="5">
    <source>
        <dbReference type="PROSITE" id="PS51464"/>
    </source>
</evidence>
<dbReference type="eggNOG" id="COG1737">
    <property type="taxonomic scope" value="Bacteria"/>
</dbReference>
<evidence type="ECO:0000313" key="6">
    <source>
        <dbReference type="EMBL" id="AGK96967.1"/>
    </source>
</evidence>
<dbReference type="Pfam" id="PF01380">
    <property type="entry name" value="SIS"/>
    <property type="match status" value="1"/>
</dbReference>
<dbReference type="PATRIC" id="fig|86416.3.peg.2057"/>
<gene>
    <name evidence="6" type="ORF">Clopa_2085</name>
</gene>
<dbReference type="PROSITE" id="PS51464">
    <property type="entry name" value="SIS"/>
    <property type="match status" value="1"/>
</dbReference>
<dbReference type="PANTHER" id="PTHR30514">
    <property type="entry name" value="GLUCOKINASE"/>
    <property type="match status" value="1"/>
</dbReference>
<evidence type="ECO:0000313" key="7">
    <source>
        <dbReference type="Proteomes" id="UP000013523"/>
    </source>
</evidence>
<dbReference type="KEGG" id="cpas:Clopa_2085"/>